<evidence type="ECO:0000313" key="1">
    <source>
        <dbReference type="EMBL" id="SVA40343.1"/>
    </source>
</evidence>
<proteinExistence type="predicted"/>
<name>A0A381VLL3_9ZZZZ</name>
<sequence length="32" mass="3588">MESKFAQAGPIRWVATTMGNFSNMAWSLDLQV</sequence>
<dbReference type="EMBL" id="UINC01008977">
    <property type="protein sequence ID" value="SVA40343.1"/>
    <property type="molecule type" value="Genomic_DNA"/>
</dbReference>
<reference evidence="1" key="1">
    <citation type="submission" date="2018-05" db="EMBL/GenBank/DDBJ databases">
        <authorList>
            <person name="Lanie J.A."/>
            <person name="Ng W.-L."/>
            <person name="Kazmierczak K.M."/>
            <person name="Andrzejewski T.M."/>
            <person name="Davidsen T.M."/>
            <person name="Wayne K.J."/>
            <person name="Tettelin H."/>
            <person name="Glass J.I."/>
            <person name="Rusch D."/>
            <person name="Podicherti R."/>
            <person name="Tsui H.-C.T."/>
            <person name="Winkler M.E."/>
        </authorList>
    </citation>
    <scope>NUCLEOTIDE SEQUENCE</scope>
</reference>
<protein>
    <submittedName>
        <fullName evidence="1">Uncharacterized protein</fullName>
    </submittedName>
</protein>
<organism evidence="1">
    <name type="scientific">marine metagenome</name>
    <dbReference type="NCBI Taxonomy" id="408172"/>
    <lineage>
        <taxon>unclassified sequences</taxon>
        <taxon>metagenomes</taxon>
        <taxon>ecological metagenomes</taxon>
    </lineage>
</organism>
<accession>A0A381VLL3</accession>
<dbReference type="AlphaFoldDB" id="A0A381VLL3"/>
<gene>
    <name evidence="1" type="ORF">METZ01_LOCUS93197</name>
</gene>